<feature type="transmembrane region" description="Helical" evidence="2">
    <location>
        <begin position="34"/>
        <end position="51"/>
    </location>
</feature>
<evidence type="ECO:0000256" key="2">
    <source>
        <dbReference type="SAM" id="Phobius"/>
    </source>
</evidence>
<feature type="non-terminal residue" evidence="3">
    <location>
        <position position="1"/>
    </location>
</feature>
<gene>
    <name evidence="3" type="ORF">BDY21DRAFT_424597</name>
</gene>
<keyword evidence="2" id="KW-0472">Membrane</keyword>
<evidence type="ECO:0000256" key="1">
    <source>
        <dbReference type="SAM" id="MobiDB-lite"/>
    </source>
</evidence>
<evidence type="ECO:0000313" key="3">
    <source>
        <dbReference type="EMBL" id="KAF2453162.1"/>
    </source>
</evidence>
<organism evidence="3 4">
    <name type="scientific">Lineolata rhizophorae</name>
    <dbReference type="NCBI Taxonomy" id="578093"/>
    <lineage>
        <taxon>Eukaryota</taxon>
        <taxon>Fungi</taxon>
        <taxon>Dikarya</taxon>
        <taxon>Ascomycota</taxon>
        <taxon>Pezizomycotina</taxon>
        <taxon>Dothideomycetes</taxon>
        <taxon>Dothideomycetes incertae sedis</taxon>
        <taxon>Lineolatales</taxon>
        <taxon>Lineolataceae</taxon>
        <taxon>Lineolata</taxon>
    </lineage>
</organism>
<feature type="non-terminal residue" evidence="3">
    <location>
        <position position="165"/>
    </location>
</feature>
<feature type="region of interest" description="Disordered" evidence="1">
    <location>
        <begin position="50"/>
        <end position="87"/>
    </location>
</feature>
<dbReference type="EMBL" id="MU001699">
    <property type="protein sequence ID" value="KAF2453162.1"/>
    <property type="molecule type" value="Genomic_DNA"/>
</dbReference>
<name>A0A6A6NN60_9PEZI</name>
<sequence length="165" mass="18392">FPVHWPHSCARAVHSLPVFPPTFSPTPSPFPRPYHFLLFFFFFILFSPQPRDKRPPQKPKRKQTNAGSSSGLETASLHVRPGLPRTAGFARPATQQLHEHGGNVALRPVSGQPPHCLPACPAYLLPAQKNHNHSSRYPPRLIILPPPWKISLASGIPTCGHRHRP</sequence>
<dbReference type="Proteomes" id="UP000799766">
    <property type="component" value="Unassembled WGS sequence"/>
</dbReference>
<feature type="compositionally biased region" description="Polar residues" evidence="1">
    <location>
        <begin position="64"/>
        <end position="73"/>
    </location>
</feature>
<evidence type="ECO:0000313" key="4">
    <source>
        <dbReference type="Proteomes" id="UP000799766"/>
    </source>
</evidence>
<keyword evidence="2" id="KW-0812">Transmembrane</keyword>
<proteinExistence type="predicted"/>
<reference evidence="3" key="1">
    <citation type="journal article" date="2020" name="Stud. Mycol.">
        <title>101 Dothideomycetes genomes: a test case for predicting lifestyles and emergence of pathogens.</title>
        <authorList>
            <person name="Haridas S."/>
            <person name="Albert R."/>
            <person name="Binder M."/>
            <person name="Bloem J."/>
            <person name="Labutti K."/>
            <person name="Salamov A."/>
            <person name="Andreopoulos B."/>
            <person name="Baker S."/>
            <person name="Barry K."/>
            <person name="Bills G."/>
            <person name="Bluhm B."/>
            <person name="Cannon C."/>
            <person name="Castanera R."/>
            <person name="Culley D."/>
            <person name="Daum C."/>
            <person name="Ezra D."/>
            <person name="Gonzalez J."/>
            <person name="Henrissat B."/>
            <person name="Kuo A."/>
            <person name="Liang C."/>
            <person name="Lipzen A."/>
            <person name="Lutzoni F."/>
            <person name="Magnuson J."/>
            <person name="Mondo S."/>
            <person name="Nolan M."/>
            <person name="Ohm R."/>
            <person name="Pangilinan J."/>
            <person name="Park H.-J."/>
            <person name="Ramirez L."/>
            <person name="Alfaro M."/>
            <person name="Sun H."/>
            <person name="Tritt A."/>
            <person name="Yoshinaga Y."/>
            <person name="Zwiers L.-H."/>
            <person name="Turgeon B."/>
            <person name="Goodwin S."/>
            <person name="Spatafora J."/>
            <person name="Crous P."/>
            <person name="Grigoriev I."/>
        </authorList>
    </citation>
    <scope>NUCLEOTIDE SEQUENCE</scope>
    <source>
        <strain evidence="3">ATCC 16933</strain>
    </source>
</reference>
<keyword evidence="2" id="KW-1133">Transmembrane helix</keyword>
<protein>
    <submittedName>
        <fullName evidence="3">Uncharacterized protein</fullName>
    </submittedName>
</protein>
<keyword evidence="4" id="KW-1185">Reference proteome</keyword>
<dbReference type="AlphaFoldDB" id="A0A6A6NN60"/>
<accession>A0A6A6NN60</accession>